<dbReference type="PANTHER" id="PTHR35867:SF1">
    <property type="entry name" value="PROTEIN RSEC"/>
    <property type="match status" value="1"/>
</dbReference>
<keyword evidence="1" id="KW-1133">Transmembrane helix</keyword>
<accession>A0ABU6CSU3</accession>
<sequence length="161" mass="16957">MIEETALVVDATDDYIWVEAKARSACSTCGSQSGCSTSSLSKLFGIRQQRIRLPNTFSSRIGEQVVIGVEDQVMVSASLAAYILPVVLMIAGGVIADSAGLGDAQSALGALAGLALGLLGAGVVTGSHRMRRYFQPQLLRQAVRPLTVSPIEFQSFQGDKP</sequence>
<reference evidence="3" key="1">
    <citation type="submission" date="2023-07" db="EMBL/GenBank/DDBJ databases">
        <title>The carbon used by Thiothrix.</title>
        <authorList>
            <person name="Chen L."/>
        </authorList>
    </citation>
    <scope>NUCLEOTIDE SEQUENCE [LARGE SCALE GENOMIC DNA]</scope>
</reference>
<feature type="transmembrane region" description="Helical" evidence="1">
    <location>
        <begin position="73"/>
        <end position="95"/>
    </location>
</feature>
<dbReference type="InterPro" id="IPR026268">
    <property type="entry name" value="RseC"/>
</dbReference>
<dbReference type="PANTHER" id="PTHR35867">
    <property type="entry name" value="PROTEIN RSEC"/>
    <property type="match status" value="1"/>
</dbReference>
<dbReference type="EMBL" id="JAYMYJ010000025">
    <property type="protein sequence ID" value="MEB4589890.1"/>
    <property type="molecule type" value="Genomic_DNA"/>
</dbReference>
<keyword evidence="1" id="KW-0472">Membrane</keyword>
<feature type="transmembrane region" description="Helical" evidence="1">
    <location>
        <begin position="107"/>
        <end position="126"/>
    </location>
</feature>
<evidence type="ECO:0000313" key="2">
    <source>
        <dbReference type="EMBL" id="MEB4589890.1"/>
    </source>
</evidence>
<comment type="caution">
    <text evidence="2">The sequence shown here is derived from an EMBL/GenBank/DDBJ whole genome shotgun (WGS) entry which is preliminary data.</text>
</comment>
<keyword evidence="3" id="KW-1185">Reference proteome</keyword>
<dbReference type="InterPro" id="IPR007359">
    <property type="entry name" value="SigmaE_reg_RseC_MucC"/>
</dbReference>
<evidence type="ECO:0000256" key="1">
    <source>
        <dbReference type="SAM" id="Phobius"/>
    </source>
</evidence>
<dbReference type="Proteomes" id="UP001308005">
    <property type="component" value="Unassembled WGS sequence"/>
</dbReference>
<dbReference type="PIRSF" id="PIRSF004923">
    <property type="entry name" value="RseC"/>
    <property type="match status" value="1"/>
</dbReference>
<protein>
    <submittedName>
        <fullName evidence="2">SoxR reducing system RseC family protein</fullName>
    </submittedName>
</protein>
<gene>
    <name evidence="2" type="ORF">VSS37_02760</name>
</gene>
<dbReference type="Pfam" id="PF04246">
    <property type="entry name" value="RseC_MucC"/>
    <property type="match status" value="1"/>
</dbReference>
<dbReference type="RefSeq" id="WP_324693100.1">
    <property type="nucleotide sequence ID" value="NZ_JAYMYJ010000025.1"/>
</dbReference>
<name>A0ABU6CSU3_9GAMM</name>
<organism evidence="2 3">
    <name type="scientific">Candidatus Thiothrix phosphatis</name>
    <dbReference type="NCBI Taxonomy" id="3112415"/>
    <lineage>
        <taxon>Bacteria</taxon>
        <taxon>Pseudomonadati</taxon>
        <taxon>Pseudomonadota</taxon>
        <taxon>Gammaproteobacteria</taxon>
        <taxon>Thiotrichales</taxon>
        <taxon>Thiotrichaceae</taxon>
        <taxon>Thiothrix</taxon>
    </lineage>
</organism>
<proteinExistence type="predicted"/>
<evidence type="ECO:0000313" key="3">
    <source>
        <dbReference type="Proteomes" id="UP001308005"/>
    </source>
</evidence>
<keyword evidence="1" id="KW-0812">Transmembrane</keyword>